<feature type="domain" description="C2 NT-type" evidence="2">
    <location>
        <begin position="26"/>
        <end position="287"/>
    </location>
</feature>
<keyword evidence="4" id="KW-1185">Reference proteome</keyword>
<dbReference type="PANTHER" id="PTHR21456:SF1">
    <property type="entry name" value="C2 NT-TYPE DOMAIN-CONTAINING PROTEIN"/>
    <property type="match status" value="1"/>
</dbReference>
<dbReference type="OrthoDB" id="3365224at2759"/>
<feature type="region of interest" description="Disordered" evidence="1">
    <location>
        <begin position="70"/>
        <end position="185"/>
    </location>
</feature>
<accession>A0A5C3R361</accession>
<reference evidence="3 4" key="1">
    <citation type="journal article" date="2019" name="Nat. Ecol. Evol.">
        <title>Megaphylogeny resolves global patterns of mushroom evolution.</title>
        <authorList>
            <person name="Varga T."/>
            <person name="Krizsan K."/>
            <person name="Foldi C."/>
            <person name="Dima B."/>
            <person name="Sanchez-Garcia M."/>
            <person name="Sanchez-Ramirez S."/>
            <person name="Szollosi G.J."/>
            <person name="Szarkandi J.G."/>
            <person name="Papp V."/>
            <person name="Albert L."/>
            <person name="Andreopoulos W."/>
            <person name="Angelini C."/>
            <person name="Antonin V."/>
            <person name="Barry K.W."/>
            <person name="Bougher N.L."/>
            <person name="Buchanan P."/>
            <person name="Buyck B."/>
            <person name="Bense V."/>
            <person name="Catcheside P."/>
            <person name="Chovatia M."/>
            <person name="Cooper J."/>
            <person name="Damon W."/>
            <person name="Desjardin D."/>
            <person name="Finy P."/>
            <person name="Geml J."/>
            <person name="Haridas S."/>
            <person name="Hughes K."/>
            <person name="Justo A."/>
            <person name="Karasinski D."/>
            <person name="Kautmanova I."/>
            <person name="Kiss B."/>
            <person name="Kocsube S."/>
            <person name="Kotiranta H."/>
            <person name="LaButti K.M."/>
            <person name="Lechner B.E."/>
            <person name="Liimatainen K."/>
            <person name="Lipzen A."/>
            <person name="Lukacs Z."/>
            <person name="Mihaltcheva S."/>
            <person name="Morgado L.N."/>
            <person name="Niskanen T."/>
            <person name="Noordeloos M.E."/>
            <person name="Ohm R.A."/>
            <person name="Ortiz-Santana B."/>
            <person name="Ovrebo C."/>
            <person name="Racz N."/>
            <person name="Riley R."/>
            <person name="Savchenko A."/>
            <person name="Shiryaev A."/>
            <person name="Soop K."/>
            <person name="Spirin V."/>
            <person name="Szebenyi C."/>
            <person name="Tomsovsky M."/>
            <person name="Tulloss R.E."/>
            <person name="Uehling J."/>
            <person name="Grigoriev I.V."/>
            <person name="Vagvolgyi C."/>
            <person name="Papp T."/>
            <person name="Martin F.M."/>
            <person name="Miettinen O."/>
            <person name="Hibbett D.S."/>
            <person name="Nagy L.G."/>
        </authorList>
    </citation>
    <scope>NUCLEOTIDE SEQUENCE [LARGE SCALE GENOMIC DNA]</scope>
    <source>
        <strain evidence="3 4">CBS 309.79</strain>
    </source>
</reference>
<dbReference type="PANTHER" id="PTHR21456">
    <property type="entry name" value="FAMILY WITH SEQUENCE SIMILARITY 102"/>
    <property type="match status" value="1"/>
</dbReference>
<dbReference type="EMBL" id="ML178817">
    <property type="protein sequence ID" value="TFL05224.1"/>
    <property type="molecule type" value="Genomic_DNA"/>
</dbReference>
<evidence type="ECO:0000256" key="1">
    <source>
        <dbReference type="SAM" id="MobiDB-lite"/>
    </source>
</evidence>
<feature type="region of interest" description="Disordered" evidence="1">
    <location>
        <begin position="413"/>
        <end position="476"/>
    </location>
</feature>
<dbReference type="InterPro" id="IPR039931">
    <property type="entry name" value="EEIG1/2-like"/>
</dbReference>
<dbReference type="Pfam" id="PF10358">
    <property type="entry name" value="NT-C2"/>
    <property type="match status" value="1"/>
</dbReference>
<dbReference type="STRING" id="1884261.A0A5C3R361"/>
<dbReference type="PROSITE" id="PS51840">
    <property type="entry name" value="C2_NT"/>
    <property type="match status" value="1"/>
</dbReference>
<dbReference type="Proteomes" id="UP000305067">
    <property type="component" value="Unassembled WGS sequence"/>
</dbReference>
<name>A0A5C3R361_9AGAR</name>
<feature type="compositionally biased region" description="Basic and acidic residues" evidence="1">
    <location>
        <begin position="425"/>
        <end position="434"/>
    </location>
</feature>
<dbReference type="InterPro" id="IPR019448">
    <property type="entry name" value="NT-C2"/>
</dbReference>
<gene>
    <name evidence="3" type="ORF">BDV98DRAFT_589932</name>
</gene>
<feature type="compositionally biased region" description="Polar residues" evidence="1">
    <location>
        <begin position="87"/>
        <end position="109"/>
    </location>
</feature>
<feature type="compositionally biased region" description="Low complexity" evidence="1">
    <location>
        <begin position="110"/>
        <end position="172"/>
    </location>
</feature>
<organism evidence="3 4">
    <name type="scientific">Pterulicium gracile</name>
    <dbReference type="NCBI Taxonomy" id="1884261"/>
    <lineage>
        <taxon>Eukaryota</taxon>
        <taxon>Fungi</taxon>
        <taxon>Dikarya</taxon>
        <taxon>Basidiomycota</taxon>
        <taxon>Agaricomycotina</taxon>
        <taxon>Agaricomycetes</taxon>
        <taxon>Agaricomycetidae</taxon>
        <taxon>Agaricales</taxon>
        <taxon>Pleurotineae</taxon>
        <taxon>Pterulaceae</taxon>
        <taxon>Pterulicium</taxon>
    </lineage>
</organism>
<evidence type="ECO:0000313" key="3">
    <source>
        <dbReference type="EMBL" id="TFL05224.1"/>
    </source>
</evidence>
<evidence type="ECO:0000313" key="4">
    <source>
        <dbReference type="Proteomes" id="UP000305067"/>
    </source>
</evidence>
<evidence type="ECO:0000259" key="2">
    <source>
        <dbReference type="PROSITE" id="PS51840"/>
    </source>
</evidence>
<protein>
    <recommendedName>
        <fullName evidence="2">C2 NT-type domain-containing protein</fullName>
    </recommendedName>
</protein>
<proteinExistence type="predicted"/>
<sequence length="476" mass="51791">MSRADNASASTSTSTATKHHGFRAHLHHLIARHAHFQVRMTIHDISSVPLVHGEFGVKWKFKNVQHHSTRLFGPRKPSYGKGKESDIASSTSGSQTPDQTPDNASSIDQASLGSSSALPSVVVSSHGHTSSIGSRSNSSQSVGAPSLIHSNSLPSSSGSTPMSSSTNTASSSEVQPLDPNADGEASARGLTAFRKLKDHRVNWEHGVEAVVKMDVERATSELLPFELKLVVMQRVIPGDPDAPHNPRLGALYLNLAEYADAGPVIRRHLLRESKTNAVLKLSIHVQQIDTDKTIYKAPPLPKGEILTGVAQLLEDDIHRVRPISLGLYEGFPTADDPHLNRPSLFRKKSSSLAHQQLPKYDLDRLPFASGPKTTHDIIDAIFNPVPTVSNKEVTPFTYLVAPTEFKAAKDDWVKRHRTSADEEEKEMRTRRSEDSGNVAASLGHGHGHHGAESSTTKGKWWSLNARSRPGTPQPVQ</sequence>
<dbReference type="AlphaFoldDB" id="A0A5C3R361"/>